<dbReference type="KEGG" id="proo:MJB10_23280"/>
<feature type="compositionally biased region" description="Polar residues" evidence="1">
    <location>
        <begin position="115"/>
        <end position="130"/>
    </location>
</feature>
<keyword evidence="3" id="KW-1185">Reference proteome</keyword>
<sequence>MFRKLGFPICGMIFLLLILSACGYGGNGGKEYRGDKHNTTTMNFRDPVEKGQEKDRAYQVQQLSGPVTHNNTKIEYSQYLSDQVNNMDGVNTALVMITNQNAYVALMMDSSAVGTKSTTQETNNQGTQKGFYNDHNPYDDSLPSNDLNKGYNSYETAVHHDLLSHRFKQAIAEKIRVLQPDLMDVYISANRDFLNKMNNYAQESWKGHSLMPLLTDFNQTVTRIFGTAQALPQN</sequence>
<dbReference type="Proteomes" id="UP001304650">
    <property type="component" value="Chromosome"/>
</dbReference>
<name>A0AA96RK55_9BACL</name>
<dbReference type="PROSITE" id="PS51257">
    <property type="entry name" value="PROKAR_LIPOPROTEIN"/>
    <property type="match status" value="1"/>
</dbReference>
<accession>A0AA96RK55</accession>
<gene>
    <name evidence="2" type="ORF">MJB10_23280</name>
</gene>
<dbReference type="AlphaFoldDB" id="A0AA96RK55"/>
<organism evidence="2 3">
    <name type="scientific">Paenibacillus roseopurpureus</name>
    <dbReference type="NCBI Taxonomy" id="2918901"/>
    <lineage>
        <taxon>Bacteria</taxon>
        <taxon>Bacillati</taxon>
        <taxon>Bacillota</taxon>
        <taxon>Bacilli</taxon>
        <taxon>Bacillales</taxon>
        <taxon>Paenibacillaceae</taxon>
        <taxon>Paenibacillus</taxon>
    </lineage>
</organism>
<dbReference type="RefSeq" id="WP_314799104.1">
    <property type="nucleotide sequence ID" value="NZ_CP130319.1"/>
</dbReference>
<dbReference type="EMBL" id="CP130319">
    <property type="protein sequence ID" value="WNR43984.1"/>
    <property type="molecule type" value="Genomic_DNA"/>
</dbReference>
<protein>
    <recommendedName>
        <fullName evidence="4">Sporulation protein</fullName>
    </recommendedName>
</protein>
<reference evidence="2" key="1">
    <citation type="submission" date="2022-02" db="EMBL/GenBank/DDBJ databases">
        <title>Paenibacillus sp. MBLB1832 Whole Genome Shotgun Sequencing.</title>
        <authorList>
            <person name="Hwang C.Y."/>
            <person name="Cho E.-S."/>
            <person name="Seo M.-J."/>
        </authorList>
    </citation>
    <scope>NUCLEOTIDE SEQUENCE</scope>
    <source>
        <strain evidence="2">MBLB1832</strain>
    </source>
</reference>
<proteinExistence type="predicted"/>
<feature type="region of interest" description="Disordered" evidence="1">
    <location>
        <begin position="115"/>
        <end position="135"/>
    </location>
</feature>
<evidence type="ECO:0000256" key="1">
    <source>
        <dbReference type="SAM" id="MobiDB-lite"/>
    </source>
</evidence>
<evidence type="ECO:0000313" key="2">
    <source>
        <dbReference type="EMBL" id="WNR43984.1"/>
    </source>
</evidence>
<evidence type="ECO:0000313" key="3">
    <source>
        <dbReference type="Proteomes" id="UP001304650"/>
    </source>
</evidence>
<evidence type="ECO:0008006" key="4">
    <source>
        <dbReference type="Google" id="ProtNLM"/>
    </source>
</evidence>